<dbReference type="AlphaFoldDB" id="A0A1H7LTX8"/>
<sequence length="125" mass="13800">MNDSSQYIRLPGGLSDRLLAVTPSPLEDDEFAAQQIEFIRHVFGHCVYLREQGRETPVGDAFLGVFVNLFEAMDVNAPEEARRCAIQLQAILRIIFPGFDCDDLLPDNEAERGPVRGGPPAGNDV</sequence>
<protein>
    <submittedName>
        <fullName evidence="1">Uncharacterized protein</fullName>
    </submittedName>
</protein>
<gene>
    <name evidence="1" type="ORF">SAMN05192542_104496</name>
</gene>
<keyword evidence="2" id="KW-1185">Reference proteome</keyword>
<dbReference type="EMBL" id="FOAJ01000004">
    <property type="protein sequence ID" value="SEL02382.1"/>
    <property type="molecule type" value="Genomic_DNA"/>
</dbReference>
<name>A0A1H7LTX8_9BURK</name>
<reference evidence="2" key="1">
    <citation type="submission" date="2016-10" db="EMBL/GenBank/DDBJ databases">
        <authorList>
            <person name="Varghese N."/>
            <person name="Submissions S."/>
        </authorList>
    </citation>
    <scope>NUCLEOTIDE SEQUENCE [LARGE SCALE GENOMIC DNA]</scope>
    <source>
        <strain evidence="2">LMG 26416</strain>
    </source>
</reference>
<proteinExistence type="predicted"/>
<dbReference type="Proteomes" id="UP000199120">
    <property type="component" value="Unassembled WGS sequence"/>
</dbReference>
<organism evidence="1 2">
    <name type="scientific">Paraburkholderia caballeronis</name>
    <dbReference type="NCBI Taxonomy" id="416943"/>
    <lineage>
        <taxon>Bacteria</taxon>
        <taxon>Pseudomonadati</taxon>
        <taxon>Pseudomonadota</taxon>
        <taxon>Betaproteobacteria</taxon>
        <taxon>Burkholderiales</taxon>
        <taxon>Burkholderiaceae</taxon>
        <taxon>Paraburkholderia</taxon>
    </lineage>
</organism>
<evidence type="ECO:0000313" key="1">
    <source>
        <dbReference type="EMBL" id="SEL02382.1"/>
    </source>
</evidence>
<dbReference type="RefSeq" id="WP_177197934.1">
    <property type="nucleotide sequence ID" value="NZ_FNSR01000002.1"/>
</dbReference>
<evidence type="ECO:0000313" key="2">
    <source>
        <dbReference type="Proteomes" id="UP000199120"/>
    </source>
</evidence>
<accession>A0A1H7LTX8</accession>